<comment type="similarity">
    <text evidence="1">Belongs to the UXT family.</text>
</comment>
<dbReference type="CDD" id="cd23158">
    <property type="entry name" value="Prefoldin_UXT"/>
    <property type="match status" value="1"/>
</dbReference>
<protein>
    <recommendedName>
        <fullName evidence="4">Prefoldin, alpha subunit</fullName>
    </recommendedName>
</protein>
<gene>
    <name evidence="2" type="ORF">Glove_225g63</name>
</gene>
<keyword evidence="3" id="KW-1185">Reference proteome</keyword>
<sequence>MSEEEKGKTETTKTEEDITKKIAKYESFLHDKLEVDLKKTWDLREKIYEEISDHVKLKNQINLIQSNDLKEIKTMVDLGSNFYVQAKIPDTTYIYMNVGFGFHVQLTLDEAIAFIEKKEAMLQKKSDKYTQDIAKVNAHIKVVYEALTNILNLQKYEEPDRLKDLFI</sequence>
<accession>A0A397IEP8</accession>
<dbReference type="PANTHER" id="PTHR13345:SF9">
    <property type="entry name" value="PROTEIN UXT"/>
    <property type="match status" value="1"/>
</dbReference>
<dbReference type="InterPro" id="IPR009053">
    <property type="entry name" value="Prefoldin"/>
</dbReference>
<evidence type="ECO:0000313" key="3">
    <source>
        <dbReference type="Proteomes" id="UP000266861"/>
    </source>
</evidence>
<proteinExistence type="inferred from homology"/>
<organism evidence="2 3">
    <name type="scientific">Diversispora epigaea</name>
    <dbReference type="NCBI Taxonomy" id="1348612"/>
    <lineage>
        <taxon>Eukaryota</taxon>
        <taxon>Fungi</taxon>
        <taxon>Fungi incertae sedis</taxon>
        <taxon>Mucoromycota</taxon>
        <taxon>Glomeromycotina</taxon>
        <taxon>Glomeromycetes</taxon>
        <taxon>Diversisporales</taxon>
        <taxon>Diversisporaceae</taxon>
        <taxon>Diversispora</taxon>
    </lineage>
</organism>
<evidence type="ECO:0000313" key="2">
    <source>
        <dbReference type="EMBL" id="RHZ74369.1"/>
    </source>
</evidence>
<dbReference type="AlphaFoldDB" id="A0A397IEP8"/>
<dbReference type="PANTHER" id="PTHR13345">
    <property type="entry name" value="MEDIATOR OF RNA POLYMERASE II TRANSCRIPTION SUBUNIT 10"/>
    <property type="match status" value="1"/>
</dbReference>
<dbReference type="STRING" id="1348612.A0A397IEP8"/>
<evidence type="ECO:0008006" key="4">
    <source>
        <dbReference type="Google" id="ProtNLM"/>
    </source>
</evidence>
<dbReference type="Gene3D" id="1.10.287.370">
    <property type="match status" value="1"/>
</dbReference>
<dbReference type="NCBIfam" id="TIGR00293">
    <property type="entry name" value="prefoldin subunit alpha"/>
    <property type="match status" value="1"/>
</dbReference>
<dbReference type="OrthoDB" id="433124at2759"/>
<comment type="caution">
    <text evidence="2">The sequence shown here is derived from an EMBL/GenBank/DDBJ whole genome shotgun (WGS) entry which is preliminary data.</text>
</comment>
<dbReference type="InterPro" id="IPR003994">
    <property type="entry name" value="UXT"/>
</dbReference>
<dbReference type="Pfam" id="PF02996">
    <property type="entry name" value="Prefoldin"/>
    <property type="match status" value="1"/>
</dbReference>
<dbReference type="GO" id="GO:0045944">
    <property type="term" value="P:positive regulation of transcription by RNA polymerase II"/>
    <property type="evidence" value="ECO:0007669"/>
    <property type="project" value="TreeGrafter"/>
</dbReference>
<dbReference type="GO" id="GO:0016592">
    <property type="term" value="C:mediator complex"/>
    <property type="evidence" value="ECO:0007669"/>
    <property type="project" value="TreeGrafter"/>
</dbReference>
<evidence type="ECO:0000256" key="1">
    <source>
        <dbReference type="ARBA" id="ARBA00007666"/>
    </source>
</evidence>
<dbReference type="SUPFAM" id="SSF46579">
    <property type="entry name" value="Prefoldin"/>
    <property type="match status" value="1"/>
</dbReference>
<dbReference type="Proteomes" id="UP000266861">
    <property type="component" value="Unassembled WGS sequence"/>
</dbReference>
<dbReference type="EMBL" id="PQFF01000208">
    <property type="protein sequence ID" value="RHZ74369.1"/>
    <property type="molecule type" value="Genomic_DNA"/>
</dbReference>
<dbReference type="InterPro" id="IPR004127">
    <property type="entry name" value="Prefoldin_subunit_alpha"/>
</dbReference>
<name>A0A397IEP8_9GLOM</name>
<reference evidence="2 3" key="1">
    <citation type="submission" date="2018-08" db="EMBL/GenBank/DDBJ databases">
        <title>Genome and evolution of the arbuscular mycorrhizal fungus Diversispora epigaea (formerly Glomus versiforme) and its bacterial endosymbionts.</title>
        <authorList>
            <person name="Sun X."/>
            <person name="Fei Z."/>
            <person name="Harrison M."/>
        </authorList>
    </citation>
    <scope>NUCLEOTIDE SEQUENCE [LARGE SCALE GENOMIC DNA]</scope>
    <source>
        <strain evidence="2 3">IT104</strain>
    </source>
</reference>
<dbReference type="GO" id="GO:0003714">
    <property type="term" value="F:transcription corepressor activity"/>
    <property type="evidence" value="ECO:0007669"/>
    <property type="project" value="InterPro"/>
</dbReference>
<dbReference type="GO" id="GO:0000122">
    <property type="term" value="P:negative regulation of transcription by RNA polymerase II"/>
    <property type="evidence" value="ECO:0007669"/>
    <property type="project" value="InterPro"/>
</dbReference>
<dbReference type="PRINTS" id="PR01502">
    <property type="entry name" value="UXTPROTEIN"/>
</dbReference>